<dbReference type="PANTHER" id="PTHR37189:SF4">
    <property type="entry name" value="TRANSMEMBRANE PROTEIN"/>
    <property type="match status" value="1"/>
</dbReference>
<dbReference type="Proteomes" id="UP001141552">
    <property type="component" value="Unassembled WGS sequence"/>
</dbReference>
<comment type="caution">
    <text evidence="3">The sequence shown here is derived from an EMBL/GenBank/DDBJ whole genome shotgun (WGS) entry which is preliminary data.</text>
</comment>
<keyword evidence="4" id="KW-1185">Reference proteome</keyword>
<sequence>MAKQVMKTLTASYVALTAVILTLMQGGAGARELRPSDHGLEYQTAPPAGQKLPPEMKAFFGAKNANSSSSSSASAASDGGVALPKAMNANDTAWWDSVSGAGKGREHVRHVLLVASLVCGVTGVVLLVTSGLVYLFMRHSKKEAAAASSSYSSSPPPDATDKDQK</sequence>
<gene>
    <name evidence="3" type="ORF">Tsubulata_036152</name>
</gene>
<keyword evidence="2" id="KW-0812">Transmembrane</keyword>
<evidence type="ECO:0000313" key="4">
    <source>
        <dbReference type="Proteomes" id="UP001141552"/>
    </source>
</evidence>
<keyword evidence="2" id="KW-1133">Transmembrane helix</keyword>
<feature type="transmembrane region" description="Helical" evidence="2">
    <location>
        <begin position="111"/>
        <end position="136"/>
    </location>
</feature>
<feature type="region of interest" description="Disordered" evidence="1">
    <location>
        <begin position="144"/>
        <end position="165"/>
    </location>
</feature>
<evidence type="ECO:0000256" key="1">
    <source>
        <dbReference type="SAM" id="MobiDB-lite"/>
    </source>
</evidence>
<proteinExistence type="predicted"/>
<keyword evidence="2" id="KW-0472">Membrane</keyword>
<dbReference type="PANTHER" id="PTHR37189">
    <property type="entry name" value="CONCANAVALIN A-LIKE LECTIN/GLUCANASE DOMAIN-CONTAINING PROTEIN-RELATED"/>
    <property type="match status" value="1"/>
</dbReference>
<dbReference type="AlphaFoldDB" id="A0A9Q0JPV9"/>
<organism evidence="3 4">
    <name type="scientific">Turnera subulata</name>
    <dbReference type="NCBI Taxonomy" id="218843"/>
    <lineage>
        <taxon>Eukaryota</taxon>
        <taxon>Viridiplantae</taxon>
        <taxon>Streptophyta</taxon>
        <taxon>Embryophyta</taxon>
        <taxon>Tracheophyta</taxon>
        <taxon>Spermatophyta</taxon>
        <taxon>Magnoliopsida</taxon>
        <taxon>eudicotyledons</taxon>
        <taxon>Gunneridae</taxon>
        <taxon>Pentapetalae</taxon>
        <taxon>rosids</taxon>
        <taxon>fabids</taxon>
        <taxon>Malpighiales</taxon>
        <taxon>Passifloraceae</taxon>
        <taxon>Turnera</taxon>
    </lineage>
</organism>
<protein>
    <submittedName>
        <fullName evidence="3">Uncharacterized protein</fullName>
    </submittedName>
</protein>
<dbReference type="OrthoDB" id="1107534at2759"/>
<dbReference type="EMBL" id="JAKUCV010000512">
    <property type="protein sequence ID" value="KAJ4849718.1"/>
    <property type="molecule type" value="Genomic_DNA"/>
</dbReference>
<evidence type="ECO:0000256" key="2">
    <source>
        <dbReference type="SAM" id="Phobius"/>
    </source>
</evidence>
<reference evidence="3" key="1">
    <citation type="submission" date="2022-02" db="EMBL/GenBank/DDBJ databases">
        <authorList>
            <person name="Henning P.M."/>
            <person name="McCubbin A.G."/>
            <person name="Shore J.S."/>
        </authorList>
    </citation>
    <scope>NUCLEOTIDE SEQUENCE</scope>
    <source>
        <strain evidence="3">F60SS</strain>
        <tissue evidence="3">Leaves</tissue>
    </source>
</reference>
<accession>A0A9Q0JPV9</accession>
<evidence type="ECO:0000313" key="3">
    <source>
        <dbReference type="EMBL" id="KAJ4849718.1"/>
    </source>
</evidence>
<reference evidence="3" key="2">
    <citation type="journal article" date="2023" name="Plants (Basel)">
        <title>Annotation of the Turnera subulata (Passifloraceae) Draft Genome Reveals the S-Locus Evolved after the Divergence of Turneroideae from Passifloroideae in a Stepwise Manner.</title>
        <authorList>
            <person name="Henning P.M."/>
            <person name="Roalson E.H."/>
            <person name="Mir W."/>
            <person name="McCubbin A.G."/>
            <person name="Shore J.S."/>
        </authorList>
    </citation>
    <scope>NUCLEOTIDE SEQUENCE</scope>
    <source>
        <strain evidence="3">F60SS</strain>
    </source>
</reference>
<name>A0A9Q0JPV9_9ROSI</name>